<evidence type="ECO:0000313" key="3">
    <source>
        <dbReference type="Proteomes" id="UP000824175"/>
    </source>
</evidence>
<evidence type="ECO:0000313" key="2">
    <source>
        <dbReference type="EMBL" id="HIU14025.1"/>
    </source>
</evidence>
<dbReference type="SUPFAM" id="SSF55785">
    <property type="entry name" value="PYP-like sensor domain (PAS domain)"/>
    <property type="match status" value="1"/>
</dbReference>
<accession>A0A9D1HNY7</accession>
<gene>
    <name evidence="2" type="ORF">IAD15_08155</name>
</gene>
<reference evidence="2" key="1">
    <citation type="submission" date="2020-10" db="EMBL/GenBank/DDBJ databases">
        <authorList>
            <person name="Gilroy R."/>
        </authorList>
    </citation>
    <scope>NUCLEOTIDE SEQUENCE</scope>
    <source>
        <strain evidence="2">CHK195-11698</strain>
    </source>
</reference>
<name>A0A9D1HNY7_9FIRM</name>
<organism evidence="2 3">
    <name type="scientific">Candidatus Fimiplasma intestinipullorum</name>
    <dbReference type="NCBI Taxonomy" id="2840825"/>
    <lineage>
        <taxon>Bacteria</taxon>
        <taxon>Bacillati</taxon>
        <taxon>Bacillota</taxon>
        <taxon>Clostridia</taxon>
        <taxon>Eubacteriales</taxon>
        <taxon>Candidatus Fimiplasma</taxon>
    </lineage>
</organism>
<sequence length="130" mass="15150">MDINKEVLAAILDAYAYEIVFVDRQHIVRYMNKTAKIRYGARVQIGSSLFQCHNANSKTKIEAFLERADHGEDEMFETLNTKTGEREFFVPVRDASGTVIGYFERHEMPWSQEAPEKSVAEYWKNRPNEK</sequence>
<protein>
    <submittedName>
        <fullName evidence="2">PAS domain-containing protein</fullName>
    </submittedName>
</protein>
<dbReference type="Pfam" id="PF08448">
    <property type="entry name" value="PAS_4"/>
    <property type="match status" value="1"/>
</dbReference>
<dbReference type="AlphaFoldDB" id="A0A9D1HNY7"/>
<evidence type="ECO:0000259" key="1">
    <source>
        <dbReference type="Pfam" id="PF08448"/>
    </source>
</evidence>
<dbReference type="InterPro" id="IPR035965">
    <property type="entry name" value="PAS-like_dom_sf"/>
</dbReference>
<reference evidence="2" key="2">
    <citation type="journal article" date="2021" name="PeerJ">
        <title>Extensive microbial diversity within the chicken gut microbiome revealed by metagenomics and culture.</title>
        <authorList>
            <person name="Gilroy R."/>
            <person name="Ravi A."/>
            <person name="Getino M."/>
            <person name="Pursley I."/>
            <person name="Horton D.L."/>
            <person name="Alikhan N.F."/>
            <person name="Baker D."/>
            <person name="Gharbi K."/>
            <person name="Hall N."/>
            <person name="Watson M."/>
            <person name="Adriaenssens E.M."/>
            <person name="Foster-Nyarko E."/>
            <person name="Jarju S."/>
            <person name="Secka A."/>
            <person name="Antonio M."/>
            <person name="Oren A."/>
            <person name="Chaudhuri R.R."/>
            <person name="La Ragione R."/>
            <person name="Hildebrand F."/>
            <person name="Pallen M.J."/>
        </authorList>
    </citation>
    <scope>NUCLEOTIDE SEQUENCE</scope>
    <source>
        <strain evidence="2">CHK195-11698</strain>
    </source>
</reference>
<feature type="domain" description="PAS fold-4" evidence="1">
    <location>
        <begin position="19"/>
        <end position="104"/>
    </location>
</feature>
<dbReference type="Proteomes" id="UP000824175">
    <property type="component" value="Unassembled WGS sequence"/>
</dbReference>
<proteinExistence type="predicted"/>
<dbReference type="Gene3D" id="3.30.450.20">
    <property type="entry name" value="PAS domain"/>
    <property type="match status" value="1"/>
</dbReference>
<dbReference type="InterPro" id="IPR013656">
    <property type="entry name" value="PAS_4"/>
</dbReference>
<dbReference type="EMBL" id="DVMJ01000066">
    <property type="protein sequence ID" value="HIU14025.1"/>
    <property type="molecule type" value="Genomic_DNA"/>
</dbReference>
<comment type="caution">
    <text evidence="2">The sequence shown here is derived from an EMBL/GenBank/DDBJ whole genome shotgun (WGS) entry which is preliminary data.</text>
</comment>